<dbReference type="SUPFAM" id="SSF53335">
    <property type="entry name" value="S-adenosyl-L-methionine-dependent methyltransferases"/>
    <property type="match status" value="1"/>
</dbReference>
<dbReference type="GO" id="GO:0032259">
    <property type="term" value="P:methylation"/>
    <property type="evidence" value="ECO:0007669"/>
    <property type="project" value="UniProtKB-KW"/>
</dbReference>
<dbReference type="Gene3D" id="3.40.50.150">
    <property type="entry name" value="Vaccinia Virus protein VP39"/>
    <property type="match status" value="1"/>
</dbReference>
<dbReference type="OrthoDB" id="5354270at2"/>
<evidence type="ECO:0000259" key="4">
    <source>
        <dbReference type="Pfam" id="PF13649"/>
    </source>
</evidence>
<dbReference type="STRING" id="715226.ABI_07690"/>
<gene>
    <name evidence="5" type="ORF">ABI_07690</name>
</gene>
<evidence type="ECO:0000313" key="5">
    <source>
        <dbReference type="EMBL" id="EGF92333.1"/>
    </source>
</evidence>
<dbReference type="InterPro" id="IPR041698">
    <property type="entry name" value="Methyltransf_25"/>
</dbReference>
<dbReference type="PANTHER" id="PTHR43464">
    <property type="entry name" value="METHYLTRANSFERASE"/>
    <property type="match status" value="1"/>
</dbReference>
<dbReference type="Proteomes" id="UP000006512">
    <property type="component" value="Unassembled WGS sequence"/>
</dbReference>
<dbReference type="HOGENOM" id="CLU_1248504_0_0_5"/>
<dbReference type="RefSeq" id="WP_006271508.1">
    <property type="nucleotide sequence ID" value="NZ_GL883077.1"/>
</dbReference>
<name>F4QLR4_9CAUL</name>
<dbReference type="CDD" id="cd02440">
    <property type="entry name" value="AdoMet_MTases"/>
    <property type="match status" value="1"/>
</dbReference>
<proteinExistence type="predicted"/>
<evidence type="ECO:0000256" key="1">
    <source>
        <dbReference type="ARBA" id="ARBA00022603"/>
    </source>
</evidence>
<keyword evidence="1 5" id="KW-0489">Methyltransferase</keyword>
<dbReference type="eggNOG" id="COG2890">
    <property type="taxonomic scope" value="Bacteria"/>
</dbReference>
<dbReference type="GO" id="GO:0008168">
    <property type="term" value="F:methyltransferase activity"/>
    <property type="evidence" value="ECO:0007669"/>
    <property type="project" value="UniProtKB-KW"/>
</dbReference>
<evidence type="ECO:0000313" key="6">
    <source>
        <dbReference type="Proteomes" id="UP000006512"/>
    </source>
</evidence>
<protein>
    <submittedName>
        <fullName evidence="5">Methyltransferase domain protein</fullName>
    </submittedName>
</protein>
<dbReference type="AlphaFoldDB" id="F4QLR4"/>
<dbReference type="Pfam" id="PF13649">
    <property type="entry name" value="Methyltransf_25"/>
    <property type="match status" value="1"/>
</dbReference>
<dbReference type="InterPro" id="IPR029063">
    <property type="entry name" value="SAM-dependent_MTases_sf"/>
</dbReference>
<sequence length="216" mass="23433">MRALQDIQGLKFPDDYVIRHFYKTGLHNRKGHVLEVGCAAGNNLMLYADYGWQVTGVDILPEALAQARHNLGPDATLIEASADDGLPAGITQPVDVVLLPNVLCYLRDEGVAALAKAVCAHAAPGASLFVRTRLIDDYRYSKGEPAGPDSFILDTVETGEAGLFHRFYSRDALVDLITGAFGVVNPSIFHIRFDNHQAGQLIANNSDLVIWGEMAS</sequence>
<dbReference type="EMBL" id="GL883077">
    <property type="protein sequence ID" value="EGF92333.1"/>
    <property type="molecule type" value="Genomic_DNA"/>
</dbReference>
<reference evidence="6" key="1">
    <citation type="submission" date="2011-03" db="EMBL/GenBank/DDBJ databases">
        <title>Draft genome sequence of Brevundimonas diminuta.</title>
        <authorList>
            <person name="Brown P.J.B."/>
            <person name="Buechlein A."/>
            <person name="Hemmerich C."/>
            <person name="Brun Y.V."/>
        </authorList>
    </citation>
    <scope>NUCLEOTIDE SEQUENCE [LARGE SCALE GENOMIC DNA]</scope>
    <source>
        <strain evidence="6">C19</strain>
    </source>
</reference>
<feature type="domain" description="Methyltransferase" evidence="4">
    <location>
        <begin position="33"/>
        <end position="125"/>
    </location>
</feature>
<dbReference type="PANTHER" id="PTHR43464:SF19">
    <property type="entry name" value="UBIQUINONE BIOSYNTHESIS O-METHYLTRANSFERASE, MITOCHONDRIAL"/>
    <property type="match status" value="1"/>
</dbReference>
<organism evidence="5 6">
    <name type="scientific">Asticcacaulis biprosthecium C19</name>
    <dbReference type="NCBI Taxonomy" id="715226"/>
    <lineage>
        <taxon>Bacteria</taxon>
        <taxon>Pseudomonadati</taxon>
        <taxon>Pseudomonadota</taxon>
        <taxon>Alphaproteobacteria</taxon>
        <taxon>Caulobacterales</taxon>
        <taxon>Caulobacteraceae</taxon>
        <taxon>Asticcacaulis</taxon>
    </lineage>
</organism>
<evidence type="ECO:0000256" key="3">
    <source>
        <dbReference type="ARBA" id="ARBA00022691"/>
    </source>
</evidence>
<keyword evidence="3" id="KW-0949">S-adenosyl-L-methionine</keyword>
<evidence type="ECO:0000256" key="2">
    <source>
        <dbReference type="ARBA" id="ARBA00022679"/>
    </source>
</evidence>
<keyword evidence="2 5" id="KW-0808">Transferase</keyword>
<accession>F4QLR4</accession>
<keyword evidence="6" id="KW-1185">Reference proteome</keyword>